<proteinExistence type="predicted"/>
<feature type="region of interest" description="Disordered" evidence="1">
    <location>
        <begin position="423"/>
        <end position="449"/>
    </location>
</feature>
<feature type="compositionally biased region" description="Basic and acidic residues" evidence="1">
    <location>
        <begin position="594"/>
        <end position="603"/>
    </location>
</feature>
<feature type="compositionally biased region" description="Gly residues" evidence="1">
    <location>
        <begin position="582"/>
        <end position="593"/>
    </location>
</feature>
<feature type="compositionally biased region" description="Basic and acidic residues" evidence="1">
    <location>
        <begin position="636"/>
        <end position="645"/>
    </location>
</feature>
<dbReference type="Proteomes" id="UP000676310">
    <property type="component" value="Unassembled WGS sequence"/>
</dbReference>
<feature type="compositionally biased region" description="Basic and acidic residues" evidence="1">
    <location>
        <begin position="659"/>
        <end position="670"/>
    </location>
</feature>
<feature type="compositionally biased region" description="Basic residues" evidence="1">
    <location>
        <begin position="60"/>
        <end position="72"/>
    </location>
</feature>
<gene>
    <name evidence="2" type="ORF">ALTATR162_LOCUS8670</name>
</gene>
<evidence type="ECO:0000256" key="1">
    <source>
        <dbReference type="SAM" id="MobiDB-lite"/>
    </source>
</evidence>
<comment type="caution">
    <text evidence="2">The sequence shown here is derived from an EMBL/GenBank/DDBJ whole genome shotgun (WGS) entry which is preliminary data.</text>
</comment>
<feature type="region of interest" description="Disordered" evidence="1">
    <location>
        <begin position="224"/>
        <end position="305"/>
    </location>
</feature>
<evidence type="ECO:0000313" key="2">
    <source>
        <dbReference type="EMBL" id="CAG5178377.1"/>
    </source>
</evidence>
<feature type="region of interest" description="Disordered" evidence="1">
    <location>
        <begin position="25"/>
        <end position="121"/>
    </location>
</feature>
<accession>A0A8J2N954</accession>
<dbReference type="GeneID" id="67020806"/>
<dbReference type="EMBL" id="CAJRGZ010000023">
    <property type="protein sequence ID" value="CAG5178377.1"/>
    <property type="molecule type" value="Genomic_DNA"/>
</dbReference>
<reference evidence="2" key="1">
    <citation type="submission" date="2021-05" db="EMBL/GenBank/DDBJ databases">
        <authorList>
            <person name="Stam R."/>
        </authorList>
    </citation>
    <scope>NUCLEOTIDE SEQUENCE</scope>
    <source>
        <strain evidence="2">CS162</strain>
    </source>
</reference>
<feature type="compositionally biased region" description="Basic and acidic residues" evidence="1">
    <location>
        <begin position="368"/>
        <end position="385"/>
    </location>
</feature>
<feature type="region of interest" description="Disordered" evidence="1">
    <location>
        <begin position="368"/>
        <end position="402"/>
    </location>
</feature>
<evidence type="ECO:0000313" key="3">
    <source>
        <dbReference type="Proteomes" id="UP000676310"/>
    </source>
</evidence>
<keyword evidence="3" id="KW-1185">Reference proteome</keyword>
<protein>
    <submittedName>
        <fullName evidence="2">Uncharacterized protein</fullName>
    </submittedName>
</protein>
<dbReference type="OrthoDB" id="3801350at2759"/>
<name>A0A8J2N954_9PLEO</name>
<feature type="compositionally biased region" description="Basic and acidic residues" evidence="1">
    <location>
        <begin position="270"/>
        <end position="280"/>
    </location>
</feature>
<sequence>MGASHSTPPPLVEVNAPGGKVLVPPGTAFTVHPPSYARSRSDPYTRGPVYTPCLPPYRGERRHQRPRPRPHPRYGGPDIHIAEDSEDSESTGTEINMMEGMSPRGMRRQTSKGYQGGMMGGGGGGIPGMGGMGRMGRRDGLRGFDGMDARPRSAPEMQVGGYPGMGGMPMGIPGSPRMGGLVGMVGMGAMGGMQPSGMQPEYTSNPSMVRFGVGGGMPGAGMNLYANHAGAGSSQSSRSSPDPPQATRRPTGRTARHYEHIPMGVYANAEKPRRPSRRVEPTTSAHLNRGQPLNKKVGPSGSEWVDGENPWLDACTCTTGCDCRKSQRVLYRAQHDRHRGSGSGEEDHVLTSGEIRYVLKTDLGRDCGDHSGCKKHESSDSEKEQKSKKKKKDKKEDKKRKDQLDEFKDDIIEALDERLQDLKKDSQQRGKPAGPARQPFGGPGIAPSAFIMNDMDMDPQMAQQMGMMAGDLYGTGRMPTGMADPTGKRPMHPRMAMGGVMGGMGLTDLGGFENDLSDMGGMGMIRNPYMQPGMMNKKGMRPNFMSHRGAKTERQYGNGGVDTGMDMDQMAAMYAKAMGRGRGGMPAGGGRGGGGDRRAHLDSESDDFDLGPGPSMRSRIRQQAGREWAGRGSRRLGNEDKDMPIRRNFGGSPLGRNHGSQDRGKQPRVDTDDDDAY</sequence>
<organism evidence="2 3">
    <name type="scientific">Alternaria atra</name>
    <dbReference type="NCBI Taxonomy" id="119953"/>
    <lineage>
        <taxon>Eukaryota</taxon>
        <taxon>Fungi</taxon>
        <taxon>Dikarya</taxon>
        <taxon>Ascomycota</taxon>
        <taxon>Pezizomycotina</taxon>
        <taxon>Dothideomycetes</taxon>
        <taxon>Pleosporomycetidae</taxon>
        <taxon>Pleosporales</taxon>
        <taxon>Pleosporineae</taxon>
        <taxon>Pleosporaceae</taxon>
        <taxon>Alternaria</taxon>
        <taxon>Alternaria sect. Ulocladioides</taxon>
    </lineage>
</organism>
<feature type="region of interest" description="Disordered" evidence="1">
    <location>
        <begin position="582"/>
        <end position="677"/>
    </location>
</feature>
<dbReference type="RefSeq" id="XP_043172238.1">
    <property type="nucleotide sequence ID" value="XM_043316303.1"/>
</dbReference>
<dbReference type="AlphaFoldDB" id="A0A8J2N954"/>